<gene>
    <name evidence="2" type="ORF">Taro_045288</name>
</gene>
<organism evidence="2 3">
    <name type="scientific">Colocasia esculenta</name>
    <name type="common">Wild taro</name>
    <name type="synonym">Arum esculentum</name>
    <dbReference type="NCBI Taxonomy" id="4460"/>
    <lineage>
        <taxon>Eukaryota</taxon>
        <taxon>Viridiplantae</taxon>
        <taxon>Streptophyta</taxon>
        <taxon>Embryophyta</taxon>
        <taxon>Tracheophyta</taxon>
        <taxon>Spermatophyta</taxon>
        <taxon>Magnoliopsida</taxon>
        <taxon>Liliopsida</taxon>
        <taxon>Araceae</taxon>
        <taxon>Aroideae</taxon>
        <taxon>Colocasieae</taxon>
        <taxon>Colocasia</taxon>
    </lineage>
</organism>
<dbReference type="EMBL" id="NMUH01005288">
    <property type="protein sequence ID" value="MQM12372.1"/>
    <property type="molecule type" value="Genomic_DNA"/>
</dbReference>
<protein>
    <submittedName>
        <fullName evidence="2">Uncharacterized protein</fullName>
    </submittedName>
</protein>
<dbReference type="AlphaFoldDB" id="A0A843WP28"/>
<evidence type="ECO:0000313" key="3">
    <source>
        <dbReference type="Proteomes" id="UP000652761"/>
    </source>
</evidence>
<evidence type="ECO:0000256" key="1">
    <source>
        <dbReference type="SAM" id="MobiDB-lite"/>
    </source>
</evidence>
<evidence type="ECO:0000313" key="2">
    <source>
        <dbReference type="EMBL" id="MQM12372.1"/>
    </source>
</evidence>
<feature type="region of interest" description="Disordered" evidence="1">
    <location>
        <begin position="37"/>
        <end position="65"/>
    </location>
</feature>
<dbReference type="Proteomes" id="UP000652761">
    <property type="component" value="Unassembled WGS sequence"/>
</dbReference>
<sequence length="65" mass="7105">MASTQLTSPKYETGPTELFVGLKADDVLKLMTAMQLASPEDESRPTKSFVGLEADDVNTTDVTRR</sequence>
<reference evidence="2" key="1">
    <citation type="submission" date="2017-07" db="EMBL/GenBank/DDBJ databases">
        <title>Taro Niue Genome Assembly and Annotation.</title>
        <authorList>
            <person name="Atibalentja N."/>
            <person name="Keating K."/>
            <person name="Fields C.J."/>
        </authorList>
    </citation>
    <scope>NUCLEOTIDE SEQUENCE</scope>
    <source>
        <strain evidence="2">Niue_2</strain>
        <tissue evidence="2">Leaf</tissue>
    </source>
</reference>
<comment type="caution">
    <text evidence="2">The sequence shown here is derived from an EMBL/GenBank/DDBJ whole genome shotgun (WGS) entry which is preliminary data.</text>
</comment>
<proteinExistence type="predicted"/>
<name>A0A843WP28_COLES</name>
<accession>A0A843WP28</accession>
<keyword evidence="3" id="KW-1185">Reference proteome</keyword>